<name>A0ABN1DI10_SACER</name>
<proteinExistence type="predicted"/>
<keyword evidence="2" id="KW-1185">Reference proteome</keyword>
<evidence type="ECO:0000313" key="2">
    <source>
        <dbReference type="Proteomes" id="UP001500729"/>
    </source>
</evidence>
<reference evidence="1 2" key="1">
    <citation type="journal article" date="2019" name="Int. J. Syst. Evol. Microbiol.">
        <title>The Global Catalogue of Microorganisms (GCM) 10K type strain sequencing project: providing services to taxonomists for standard genome sequencing and annotation.</title>
        <authorList>
            <consortium name="The Broad Institute Genomics Platform"/>
            <consortium name="The Broad Institute Genome Sequencing Center for Infectious Disease"/>
            <person name="Wu L."/>
            <person name="Ma J."/>
        </authorList>
    </citation>
    <scope>NUCLEOTIDE SEQUENCE [LARGE SCALE GENOMIC DNA]</scope>
    <source>
        <strain evidence="1 2">JCM 10303</strain>
    </source>
</reference>
<dbReference type="Proteomes" id="UP001500729">
    <property type="component" value="Unassembled WGS sequence"/>
</dbReference>
<comment type="caution">
    <text evidence="1">The sequence shown here is derived from an EMBL/GenBank/DDBJ whole genome shotgun (WGS) entry which is preliminary data.</text>
</comment>
<evidence type="ECO:0008006" key="3">
    <source>
        <dbReference type="Google" id="ProtNLM"/>
    </source>
</evidence>
<organism evidence="1 2">
    <name type="scientific">Saccharopolyspora erythraea</name>
    <name type="common">Streptomyces erythraeus</name>
    <dbReference type="NCBI Taxonomy" id="1836"/>
    <lineage>
        <taxon>Bacteria</taxon>
        <taxon>Bacillati</taxon>
        <taxon>Actinomycetota</taxon>
        <taxon>Actinomycetes</taxon>
        <taxon>Pseudonocardiales</taxon>
        <taxon>Pseudonocardiaceae</taxon>
        <taxon>Saccharopolyspora</taxon>
    </lineage>
</organism>
<protein>
    <recommendedName>
        <fullName evidence="3">Immunity protein 35 of polymorphic toxin system</fullName>
    </recommendedName>
</protein>
<dbReference type="EMBL" id="BAAAGS010000036">
    <property type="protein sequence ID" value="GAA0543700.1"/>
    <property type="molecule type" value="Genomic_DNA"/>
</dbReference>
<gene>
    <name evidence="1" type="ORF">GCM10009533_48360</name>
</gene>
<evidence type="ECO:0000313" key="1">
    <source>
        <dbReference type="EMBL" id="GAA0543700.1"/>
    </source>
</evidence>
<accession>A0ABN1DI10</accession>
<sequence length="81" mass="9345">MDPEEFLAELRELVRDEAPKVFALCEEVGDRDDGYVRYWGMAFDDSTRIVSPFGEMTGSFQSPERAHVLLSREQPLHLVWA</sequence>